<dbReference type="InterPro" id="IPR006680">
    <property type="entry name" value="Amidohydro-rel"/>
</dbReference>
<keyword evidence="1 3" id="KW-0378">Hydrolase</keyword>
<dbReference type="Pfam" id="PF01979">
    <property type="entry name" value="Amidohydro_1"/>
    <property type="match status" value="1"/>
</dbReference>
<dbReference type="PANTHER" id="PTHR43794">
    <property type="entry name" value="AMINOHYDROLASE SSNA-RELATED"/>
    <property type="match status" value="1"/>
</dbReference>
<dbReference type="GO" id="GO:0016810">
    <property type="term" value="F:hydrolase activity, acting on carbon-nitrogen (but not peptide) bonds"/>
    <property type="evidence" value="ECO:0007669"/>
    <property type="project" value="InterPro"/>
</dbReference>
<dbReference type="InterPro" id="IPR032466">
    <property type="entry name" value="Metal_Hydrolase"/>
</dbReference>
<comment type="caution">
    <text evidence="3">The sequence shown here is derived from an EMBL/GenBank/DDBJ whole genome shotgun (WGS) entry which is preliminary data.</text>
</comment>
<feature type="domain" description="Amidohydrolase-related" evidence="2">
    <location>
        <begin position="55"/>
        <end position="419"/>
    </location>
</feature>
<keyword evidence="4" id="KW-1185">Reference proteome</keyword>
<protein>
    <submittedName>
        <fullName evidence="3">N-ethylammeline chlorohydrolase</fullName>
    </submittedName>
</protein>
<gene>
    <name evidence="3" type="ORF">E1809_24720</name>
</gene>
<dbReference type="Gene3D" id="3.20.20.140">
    <property type="entry name" value="Metal-dependent hydrolases"/>
    <property type="match status" value="1"/>
</dbReference>
<dbReference type="RefSeq" id="WP_133206895.1">
    <property type="nucleotide sequence ID" value="NZ_SMRU01000051.1"/>
</dbReference>
<dbReference type="NCBIfam" id="NF004801">
    <property type="entry name" value="PRK06151.1"/>
    <property type="match status" value="1"/>
</dbReference>
<dbReference type="InterPro" id="IPR011059">
    <property type="entry name" value="Metal-dep_hydrolase_composite"/>
</dbReference>
<dbReference type="PANTHER" id="PTHR43794:SF11">
    <property type="entry name" value="AMIDOHYDROLASE-RELATED DOMAIN-CONTAINING PROTEIN"/>
    <property type="match status" value="1"/>
</dbReference>
<dbReference type="SUPFAM" id="SSF51338">
    <property type="entry name" value="Composite domain of metallo-dependent hydrolases"/>
    <property type="match status" value="1"/>
</dbReference>
<dbReference type="EMBL" id="SMRU01000051">
    <property type="protein sequence ID" value="TDF87534.1"/>
    <property type="molecule type" value="Genomic_DNA"/>
</dbReference>
<evidence type="ECO:0000313" key="3">
    <source>
        <dbReference type="EMBL" id="TDF87534.1"/>
    </source>
</evidence>
<dbReference type="SUPFAM" id="SSF51556">
    <property type="entry name" value="Metallo-dependent hydrolases"/>
    <property type="match status" value="1"/>
</dbReference>
<dbReference type="OrthoDB" id="3204583at2"/>
<dbReference type="AlphaFoldDB" id="A0A4V2ZRR8"/>
<evidence type="ECO:0000259" key="2">
    <source>
        <dbReference type="Pfam" id="PF01979"/>
    </source>
</evidence>
<sequence length="488" mass="53774">MITKVSARHVLGFCNGTHVLLRDACVVYRNDVIEFVGTEYDGPIDAQQDVGDALLMPGLIDLDALTDIDHLLLDSWAGAELGKGYQWSEDYFRHRRTDVFTPEERSQIREYALIQLVLHGITTYMPIASEVHSEWAETFEELADMAETSRRLGLRGYLGPAYRSGVNVLLEGGERSVMFDDGKGTEGFADAEKFLDHVRELADPLVQGVLLPCRIETLDMELLRGTAKLSADRDVLVRLHSLQGLVERQLIQDEYGVTPLELLDLVGLLNERLLIPHATYTDRNAAVYGEDRGDLDRLAESGASIIHCPLTSMRYGGVLDSFAAYKEAGINIALGTDSFPPDLVRGIESGVQLAKILAGDMGAGDVAGYVDAATLGGAKALRRPDLGRLEAGAQADMVAFSLDNFKDGVQDDPIRTLLLNGTARQAVLSVVAGRTIMRNGKIDGVDLDFWRRKGQELFDKMRDAYSLRDASQRTADELFPPVYARVER</sequence>
<organism evidence="3 4">
    <name type="scientific">Arthrobacter terricola</name>
    <dbReference type="NCBI Taxonomy" id="2547396"/>
    <lineage>
        <taxon>Bacteria</taxon>
        <taxon>Bacillati</taxon>
        <taxon>Actinomycetota</taxon>
        <taxon>Actinomycetes</taxon>
        <taxon>Micrococcales</taxon>
        <taxon>Micrococcaceae</taxon>
        <taxon>Arthrobacter</taxon>
    </lineage>
</organism>
<evidence type="ECO:0000313" key="4">
    <source>
        <dbReference type="Proteomes" id="UP000295511"/>
    </source>
</evidence>
<dbReference type="Gene3D" id="2.30.40.10">
    <property type="entry name" value="Urease, subunit C, domain 1"/>
    <property type="match status" value="1"/>
</dbReference>
<dbReference type="InterPro" id="IPR050287">
    <property type="entry name" value="MTA/SAH_deaminase"/>
</dbReference>
<name>A0A4V2ZRR8_9MICC</name>
<evidence type="ECO:0000256" key="1">
    <source>
        <dbReference type="ARBA" id="ARBA00022801"/>
    </source>
</evidence>
<dbReference type="Proteomes" id="UP000295511">
    <property type="component" value="Unassembled WGS sequence"/>
</dbReference>
<accession>A0A4V2ZRR8</accession>
<proteinExistence type="predicted"/>
<reference evidence="3 4" key="1">
    <citation type="submission" date="2019-03" db="EMBL/GenBank/DDBJ databases">
        <title>Whole genome sequence of Arthrobacter sp JH1-1.</title>
        <authorList>
            <person name="Trinh H.N."/>
        </authorList>
    </citation>
    <scope>NUCLEOTIDE SEQUENCE [LARGE SCALE GENOMIC DNA]</scope>
    <source>
        <strain evidence="3 4">JH1-1</strain>
    </source>
</reference>